<dbReference type="AlphaFoldDB" id="A0A1D1VA79"/>
<keyword evidence="2" id="KW-1185">Reference proteome</keyword>
<name>A0A1D1VA79_RAMVA</name>
<evidence type="ECO:0000313" key="2">
    <source>
        <dbReference type="Proteomes" id="UP000186922"/>
    </source>
</evidence>
<dbReference type="Proteomes" id="UP000186922">
    <property type="component" value="Unassembled WGS sequence"/>
</dbReference>
<dbReference type="EMBL" id="BDGG01000004">
    <property type="protein sequence ID" value="GAU98551.1"/>
    <property type="molecule type" value="Genomic_DNA"/>
</dbReference>
<gene>
    <name evidence="1" type="primary">RvY_09681-1</name>
    <name evidence="1" type="synonym">RvY_09681.1</name>
    <name evidence="1" type="ORF">RvY_09681</name>
</gene>
<evidence type="ECO:0000313" key="1">
    <source>
        <dbReference type="EMBL" id="GAU98551.1"/>
    </source>
</evidence>
<organism evidence="1 2">
    <name type="scientific">Ramazzottius varieornatus</name>
    <name type="common">Water bear</name>
    <name type="synonym">Tardigrade</name>
    <dbReference type="NCBI Taxonomy" id="947166"/>
    <lineage>
        <taxon>Eukaryota</taxon>
        <taxon>Metazoa</taxon>
        <taxon>Ecdysozoa</taxon>
        <taxon>Tardigrada</taxon>
        <taxon>Eutardigrada</taxon>
        <taxon>Parachela</taxon>
        <taxon>Hypsibioidea</taxon>
        <taxon>Ramazzottiidae</taxon>
        <taxon>Ramazzottius</taxon>
    </lineage>
</organism>
<accession>A0A1D1VA79</accession>
<reference evidence="1 2" key="1">
    <citation type="journal article" date="2016" name="Nat. Commun.">
        <title>Extremotolerant tardigrade genome and improved radiotolerance of human cultured cells by tardigrade-unique protein.</title>
        <authorList>
            <person name="Hashimoto T."/>
            <person name="Horikawa D.D."/>
            <person name="Saito Y."/>
            <person name="Kuwahara H."/>
            <person name="Kozuka-Hata H."/>
            <person name="Shin-I T."/>
            <person name="Minakuchi Y."/>
            <person name="Ohishi K."/>
            <person name="Motoyama A."/>
            <person name="Aizu T."/>
            <person name="Enomoto A."/>
            <person name="Kondo K."/>
            <person name="Tanaka S."/>
            <person name="Hara Y."/>
            <person name="Koshikawa S."/>
            <person name="Sagara H."/>
            <person name="Miura T."/>
            <person name="Yokobori S."/>
            <person name="Miyagawa K."/>
            <person name="Suzuki Y."/>
            <person name="Kubo T."/>
            <person name="Oyama M."/>
            <person name="Kohara Y."/>
            <person name="Fujiyama A."/>
            <person name="Arakawa K."/>
            <person name="Katayama T."/>
            <person name="Toyoda A."/>
            <person name="Kunieda T."/>
        </authorList>
    </citation>
    <scope>NUCLEOTIDE SEQUENCE [LARGE SCALE GENOMIC DNA]</scope>
    <source>
        <strain evidence="1 2">YOKOZUNA-1</strain>
    </source>
</reference>
<proteinExistence type="predicted"/>
<protein>
    <submittedName>
        <fullName evidence="1">Uncharacterized protein</fullName>
    </submittedName>
</protein>
<sequence>MGKKSWNAHIASQSPITVNHVSSRIPGIYMTQMWMHVNEVWTLTASPISPHLSCLPILFSAAVVQGNRPEREPRSCPRVIQAGR</sequence>
<comment type="caution">
    <text evidence="1">The sequence shown here is derived from an EMBL/GenBank/DDBJ whole genome shotgun (WGS) entry which is preliminary data.</text>
</comment>